<evidence type="ECO:0000313" key="8">
    <source>
        <dbReference type="EMBL" id="EGD72528.1"/>
    </source>
</evidence>
<dbReference type="FunCoup" id="F2TWT2">
    <property type="interactions" value="422"/>
</dbReference>
<reference evidence="8" key="1">
    <citation type="submission" date="2009-08" db="EMBL/GenBank/DDBJ databases">
        <title>Annotation of Salpingoeca rosetta.</title>
        <authorList>
            <consortium name="The Broad Institute Genome Sequencing Platform"/>
            <person name="Russ C."/>
            <person name="Cuomo C."/>
            <person name="Burger G."/>
            <person name="Gray M.W."/>
            <person name="Holland P.W.H."/>
            <person name="King N."/>
            <person name="Lang F.B.F."/>
            <person name="Roger A.J."/>
            <person name="Ruiz-Trillo I."/>
            <person name="Young S.K."/>
            <person name="Zeng Q."/>
            <person name="Gargeya S."/>
            <person name="Alvarado L."/>
            <person name="Berlin A."/>
            <person name="Chapman S.B."/>
            <person name="Chen Z."/>
            <person name="Freedman E."/>
            <person name="Gellesch M."/>
            <person name="Goldberg J."/>
            <person name="Griggs A."/>
            <person name="Gujja S."/>
            <person name="Heilman E."/>
            <person name="Heiman D."/>
            <person name="Howarth C."/>
            <person name="Mehta T."/>
            <person name="Neiman D."/>
            <person name="Pearson M."/>
            <person name="Roberts A."/>
            <person name="Saif S."/>
            <person name="Shea T."/>
            <person name="Shenoy N."/>
            <person name="Sisk P."/>
            <person name="Stolte C."/>
            <person name="Sykes S."/>
            <person name="White J."/>
            <person name="Yandava C."/>
            <person name="Haas B."/>
            <person name="Nusbaum C."/>
            <person name="Birren B."/>
        </authorList>
    </citation>
    <scope>NUCLEOTIDE SEQUENCE [LARGE SCALE GENOMIC DNA]</scope>
    <source>
        <strain evidence="8">ATCC 50818</strain>
    </source>
</reference>
<dbReference type="GO" id="GO:0016853">
    <property type="term" value="F:isomerase activity"/>
    <property type="evidence" value="ECO:0007669"/>
    <property type="project" value="UniProtKB-KW"/>
</dbReference>
<dbReference type="Pfam" id="PF04622">
    <property type="entry name" value="ERG2_Sigma1R"/>
    <property type="match status" value="1"/>
</dbReference>
<dbReference type="OMA" id="AMYVIHA"/>
<organism evidence="9">
    <name type="scientific">Salpingoeca rosetta (strain ATCC 50818 / BSB-021)</name>
    <dbReference type="NCBI Taxonomy" id="946362"/>
    <lineage>
        <taxon>Eukaryota</taxon>
        <taxon>Choanoflagellata</taxon>
        <taxon>Craspedida</taxon>
        <taxon>Salpingoecidae</taxon>
        <taxon>Salpingoeca</taxon>
    </lineage>
</organism>
<dbReference type="PANTHER" id="PTHR10868">
    <property type="entry name" value="SIGMA 1-TYPE OPIOID RECEPTOR-RELATED"/>
    <property type="match status" value="1"/>
</dbReference>
<feature type="transmembrane region" description="Helical" evidence="7">
    <location>
        <begin position="30"/>
        <end position="50"/>
    </location>
</feature>
<proteinExistence type="inferred from homology"/>
<dbReference type="PANTHER" id="PTHR10868:SF1">
    <property type="entry name" value="SIGMA NON-OPIOID INTRACELLULAR RECEPTOR 1"/>
    <property type="match status" value="1"/>
</dbReference>
<evidence type="ECO:0000256" key="5">
    <source>
        <dbReference type="ARBA" id="ARBA00022989"/>
    </source>
</evidence>
<accession>F2TWT2</accession>
<evidence type="ECO:0000256" key="7">
    <source>
        <dbReference type="RuleBase" id="RU368083"/>
    </source>
</evidence>
<keyword evidence="4" id="KW-0256">Endoplasmic reticulum</keyword>
<evidence type="ECO:0000256" key="2">
    <source>
        <dbReference type="ARBA" id="ARBA00007141"/>
    </source>
</evidence>
<evidence type="ECO:0000313" key="9">
    <source>
        <dbReference type="Proteomes" id="UP000007799"/>
    </source>
</evidence>
<gene>
    <name evidence="8" type="ORF">PTSG_00551</name>
</gene>
<keyword evidence="3 7" id="KW-0812">Transmembrane</keyword>
<dbReference type="GO" id="GO:0005789">
    <property type="term" value="C:endoplasmic reticulum membrane"/>
    <property type="evidence" value="ECO:0007669"/>
    <property type="project" value="UniProtKB-SubCell"/>
</dbReference>
<comment type="subcellular location">
    <subcellularLocation>
        <location evidence="1">Endoplasmic reticulum membrane</location>
    </subcellularLocation>
</comment>
<dbReference type="Proteomes" id="UP000007799">
    <property type="component" value="Unassembled WGS sequence"/>
</dbReference>
<sequence>MAKAKKNSGDSNNASKGGCCWKKCCCCCPFLKWMFILVGLVVVSGSVYLYHHTDYVFDPETLQRIAKESIEANKATPDDVDRLVDIVVDKLREEYGEHIVEHPEWMFNNAGGAMGAMLVLHCSFSEYIIIFGTPLGTEGHTGRFLADDYFTILHGEQWAFSAGNLTREVYKPGDQHHLSFGEAKQYKMDDTCWALEYAVGNIPSMLPFGFADVFFSTLDFITLYKTVRVSAVNMFSELILRGKI</sequence>
<dbReference type="eggNOG" id="KOG4143">
    <property type="taxonomic scope" value="Eukaryota"/>
</dbReference>
<comment type="similarity">
    <text evidence="2 7">Belongs to the ERG2 family.</text>
</comment>
<dbReference type="AlphaFoldDB" id="F2TWT2"/>
<dbReference type="InParanoid" id="F2TWT2"/>
<evidence type="ECO:0000256" key="3">
    <source>
        <dbReference type="ARBA" id="ARBA00022692"/>
    </source>
</evidence>
<evidence type="ECO:0000256" key="6">
    <source>
        <dbReference type="ARBA" id="ARBA00023136"/>
    </source>
</evidence>
<dbReference type="EMBL" id="GL832955">
    <property type="protein sequence ID" value="EGD72528.1"/>
    <property type="molecule type" value="Genomic_DNA"/>
</dbReference>
<dbReference type="GeneID" id="16067421"/>
<evidence type="ECO:0000256" key="1">
    <source>
        <dbReference type="ARBA" id="ARBA00004586"/>
    </source>
</evidence>
<dbReference type="InterPro" id="IPR006716">
    <property type="entry name" value="ERG2_sigma1_rcpt-like"/>
</dbReference>
<evidence type="ECO:0000256" key="4">
    <source>
        <dbReference type="ARBA" id="ARBA00022824"/>
    </source>
</evidence>
<keyword evidence="6 7" id="KW-0472">Membrane</keyword>
<name>F2TWT2_SALR5</name>
<keyword evidence="5 7" id="KW-1133">Transmembrane helix</keyword>
<dbReference type="RefSeq" id="XP_004999097.1">
    <property type="nucleotide sequence ID" value="XM_004999040.1"/>
</dbReference>
<dbReference type="STRING" id="946362.F2TWT2"/>
<dbReference type="KEGG" id="sre:PTSG_00551"/>
<keyword evidence="8" id="KW-0413">Isomerase</keyword>
<protein>
    <submittedName>
        <fullName evidence="8">C-8 sterol isomerase</fullName>
    </submittedName>
</protein>
<dbReference type="OrthoDB" id="347124at2759"/>
<keyword evidence="9" id="KW-1185">Reference proteome</keyword>